<protein>
    <submittedName>
        <fullName evidence="8">Pre-mRNA-splicing regulator WTAP</fullName>
    </submittedName>
</protein>
<accession>A0ABQ8UKT6</accession>
<evidence type="ECO:0000313" key="9">
    <source>
        <dbReference type="Proteomes" id="UP001141327"/>
    </source>
</evidence>
<keyword evidence="6" id="KW-0175">Coiled coil</keyword>
<feature type="region of interest" description="Disordered" evidence="7">
    <location>
        <begin position="266"/>
        <end position="311"/>
    </location>
</feature>
<feature type="coiled-coil region" evidence="6">
    <location>
        <begin position="170"/>
        <end position="204"/>
    </location>
</feature>
<feature type="compositionally biased region" description="Basic and acidic residues" evidence="7">
    <location>
        <begin position="325"/>
        <end position="335"/>
    </location>
</feature>
<feature type="compositionally biased region" description="Low complexity" evidence="7">
    <location>
        <begin position="357"/>
        <end position="371"/>
    </location>
</feature>
<comment type="caution">
    <text evidence="8">The sequence shown here is derived from an EMBL/GenBank/DDBJ whole genome shotgun (WGS) entry which is preliminary data.</text>
</comment>
<gene>
    <name evidence="8" type="ORF">PAPYR_5365</name>
</gene>
<evidence type="ECO:0000256" key="7">
    <source>
        <dbReference type="SAM" id="MobiDB-lite"/>
    </source>
</evidence>
<keyword evidence="9" id="KW-1185">Reference proteome</keyword>
<proteinExistence type="inferred from homology"/>
<feature type="compositionally biased region" description="Basic and acidic residues" evidence="7">
    <location>
        <begin position="399"/>
        <end position="410"/>
    </location>
</feature>
<reference evidence="8" key="1">
    <citation type="journal article" date="2022" name="bioRxiv">
        <title>Genomics of Preaxostyla Flagellates Illuminates Evolutionary Transitions and the Path Towards Mitochondrial Loss.</title>
        <authorList>
            <person name="Novak L.V.F."/>
            <person name="Treitli S.C."/>
            <person name="Pyrih J."/>
            <person name="Halakuc P."/>
            <person name="Pipaliya S.V."/>
            <person name="Vacek V."/>
            <person name="Brzon O."/>
            <person name="Soukal P."/>
            <person name="Eme L."/>
            <person name="Dacks J.B."/>
            <person name="Karnkowska A."/>
            <person name="Elias M."/>
            <person name="Hampl V."/>
        </authorList>
    </citation>
    <scope>NUCLEOTIDE SEQUENCE</scope>
    <source>
        <strain evidence="8">RCP-MX</strain>
    </source>
</reference>
<name>A0ABQ8UKT6_9EUKA</name>
<dbReference type="PANTHER" id="PTHR15217">
    <property type="entry name" value="WILMS' TUMOR 1-ASSOCIATING PROTEIN"/>
    <property type="match status" value="1"/>
</dbReference>
<evidence type="ECO:0000313" key="8">
    <source>
        <dbReference type="EMBL" id="KAJ4458838.1"/>
    </source>
</evidence>
<evidence type="ECO:0000256" key="6">
    <source>
        <dbReference type="SAM" id="Coils"/>
    </source>
</evidence>
<feature type="compositionally biased region" description="Acidic residues" evidence="7">
    <location>
        <begin position="383"/>
        <end position="396"/>
    </location>
</feature>
<organism evidence="8 9">
    <name type="scientific">Paratrimastix pyriformis</name>
    <dbReference type="NCBI Taxonomy" id="342808"/>
    <lineage>
        <taxon>Eukaryota</taxon>
        <taxon>Metamonada</taxon>
        <taxon>Preaxostyla</taxon>
        <taxon>Paratrimastigidae</taxon>
        <taxon>Paratrimastix</taxon>
    </lineage>
</organism>
<evidence type="ECO:0000256" key="3">
    <source>
        <dbReference type="ARBA" id="ARBA00022664"/>
    </source>
</evidence>
<keyword evidence="3" id="KW-0507">mRNA processing</keyword>
<feature type="compositionally biased region" description="Pro residues" evidence="7">
    <location>
        <begin position="276"/>
        <end position="286"/>
    </location>
</feature>
<dbReference type="Pfam" id="PF17098">
    <property type="entry name" value="Wtap"/>
    <property type="match status" value="1"/>
</dbReference>
<comment type="subcellular location">
    <subcellularLocation>
        <location evidence="1">Nucleus</location>
    </subcellularLocation>
</comment>
<dbReference type="EMBL" id="JAPMOS010000025">
    <property type="protein sequence ID" value="KAJ4458838.1"/>
    <property type="molecule type" value="Genomic_DNA"/>
</dbReference>
<evidence type="ECO:0000256" key="1">
    <source>
        <dbReference type="ARBA" id="ARBA00004123"/>
    </source>
</evidence>
<dbReference type="PANTHER" id="PTHR15217:SF0">
    <property type="entry name" value="PRE-MRNA-SPLICING REGULATOR WTAP"/>
    <property type="match status" value="1"/>
</dbReference>
<evidence type="ECO:0000256" key="2">
    <source>
        <dbReference type="ARBA" id="ARBA00010313"/>
    </source>
</evidence>
<dbReference type="Proteomes" id="UP001141327">
    <property type="component" value="Unassembled WGS sequence"/>
</dbReference>
<dbReference type="InterPro" id="IPR033757">
    <property type="entry name" value="WTAP"/>
</dbReference>
<comment type="similarity">
    <text evidence="2">Belongs to the fl(2)d family.</text>
</comment>
<sequence length="424" mass="45342">MQPSWEEAFPGKAPGDVLDELAHLRTENAELHEREEAYLMRITMREQEYHDLEVCDLFSARVCVDRTQLQVDELRQQSINPVPRMGGLLDPAVNKEFIRLQQELASVRLQLKKAQEELDAVRFIPSSAWGKRLVAKLKILQDENEEFGRVLSEGTTHWLEAELSREKQTADALRQSFHESQESVTQLNEEIDGMQDLIHHLKQQLHRYDPAAAALHSTPKPCARTPPTIPSKPVQLLDLPGVPESFTMGDLGRIIQQALTQAAQIAATTGSAHGQPPAPAPAPATAPGPVAIPNNAPPPAQLKKEESVARPLSPAAAAIAVEADQVGRKHGREEGLTSVSGADRSETAEPPPSPPHAADNLAGAGSGSALHASEEETRGGGEGGDESSGEGDEGSGEGEGPHGGESEGQKGDGGAAMPLEPSEP</sequence>
<keyword evidence="5" id="KW-0539">Nucleus</keyword>
<evidence type="ECO:0000256" key="4">
    <source>
        <dbReference type="ARBA" id="ARBA00023187"/>
    </source>
</evidence>
<feature type="region of interest" description="Disordered" evidence="7">
    <location>
        <begin position="323"/>
        <end position="424"/>
    </location>
</feature>
<keyword evidence="4" id="KW-0508">mRNA splicing</keyword>
<evidence type="ECO:0000256" key="5">
    <source>
        <dbReference type="ARBA" id="ARBA00023242"/>
    </source>
</evidence>